<organism evidence="1 2">
    <name type="scientific">Lentilactobacillus terminaliae</name>
    <dbReference type="NCBI Taxonomy" id="3003483"/>
    <lineage>
        <taxon>Bacteria</taxon>
        <taxon>Bacillati</taxon>
        <taxon>Bacillota</taxon>
        <taxon>Bacilli</taxon>
        <taxon>Lactobacillales</taxon>
        <taxon>Lactobacillaceae</taxon>
        <taxon>Lentilactobacillus</taxon>
    </lineage>
</organism>
<evidence type="ECO:0000313" key="1">
    <source>
        <dbReference type="EMBL" id="XFD40322.1"/>
    </source>
</evidence>
<reference evidence="1" key="1">
    <citation type="submission" date="2024-08" db="EMBL/GenBank/DDBJ databases">
        <title>Lentilactobacillus sp. nov., isolated from tree bark.</title>
        <authorList>
            <person name="Phuengjayaem S."/>
            <person name="Tanasupawat S."/>
        </authorList>
    </citation>
    <scope>NUCLEOTIDE SEQUENCE</scope>
    <source>
        <strain evidence="1">SPB1-3</strain>
    </source>
</reference>
<proteinExistence type="predicted"/>
<dbReference type="Proteomes" id="UP001149860">
    <property type="component" value="Chromosome"/>
</dbReference>
<dbReference type="EMBL" id="CP168151">
    <property type="protein sequence ID" value="XFD40322.1"/>
    <property type="molecule type" value="Genomic_DNA"/>
</dbReference>
<sequence length="359" mass="41060">MAFMGWINQRINRFSKRAKQRNRFSKRPRKQHPAQDSTPTSSTIQSPTPKEQLTEEDKTTQKVNLPEPLVTSVTIFYLDANGNFLHDPDILVGKSGTVLNLRLPKFDDYILVDVDGFSNRFKDNDQSITFYYTLKFAAPIKIYSIDLDTSAMLSPVSMVSGKLNQLYDISAPKVAGYKVTNSIGKKYGYFSTQSHDVVFYYRHEQWQTVQPVEYYIRLQSTHSVYERPNGNTALKSQLPNGLIIKVFLKVVTQDNQTWYNIGGTQWINGSQSIISDAPTEIEAVRITKLISQSTELSGYIDYVDEKMVNLYDQPYGHTVQRVANGTQVKITRILIDDQQIKWYLLGQKAVIPARYVILN</sequence>
<evidence type="ECO:0000313" key="2">
    <source>
        <dbReference type="Proteomes" id="UP001149860"/>
    </source>
</evidence>
<accession>A0ACD5DG08</accession>
<keyword evidence="2" id="KW-1185">Reference proteome</keyword>
<name>A0ACD5DG08_9LACO</name>
<protein>
    <submittedName>
        <fullName evidence="1">MucBP domain-containing protein</fullName>
    </submittedName>
</protein>
<gene>
    <name evidence="1" type="ORF">O0236_003145</name>
</gene>